<gene>
    <name evidence="1" type="ORF">UFOPK3564_01593</name>
</gene>
<protein>
    <submittedName>
        <fullName evidence="1">Unannotated protein</fullName>
    </submittedName>
</protein>
<proteinExistence type="predicted"/>
<sequence>MSCRPATPGELRMEAHAVLDRLRRLDRSAHDGGRLTVRAIDEIGDALAVLQRRIEETAAHYSHAWALQDVLAARRHLDDARLIVVGLLGRLRADG</sequence>
<evidence type="ECO:0000313" key="1">
    <source>
        <dbReference type="EMBL" id="CAB4916515.1"/>
    </source>
</evidence>
<dbReference type="AlphaFoldDB" id="A0A6J7HJ81"/>
<name>A0A6J7HJ81_9ZZZZ</name>
<dbReference type="EMBL" id="CAFBMK010000084">
    <property type="protein sequence ID" value="CAB4916515.1"/>
    <property type="molecule type" value="Genomic_DNA"/>
</dbReference>
<accession>A0A6J7HJ81</accession>
<organism evidence="1">
    <name type="scientific">freshwater metagenome</name>
    <dbReference type="NCBI Taxonomy" id="449393"/>
    <lineage>
        <taxon>unclassified sequences</taxon>
        <taxon>metagenomes</taxon>
        <taxon>ecological metagenomes</taxon>
    </lineage>
</organism>
<reference evidence="1" key="1">
    <citation type="submission" date="2020-05" db="EMBL/GenBank/DDBJ databases">
        <authorList>
            <person name="Chiriac C."/>
            <person name="Salcher M."/>
            <person name="Ghai R."/>
            <person name="Kavagutti S V."/>
        </authorList>
    </citation>
    <scope>NUCLEOTIDE SEQUENCE</scope>
</reference>